<evidence type="ECO:0000313" key="3">
    <source>
        <dbReference type="Proteomes" id="UP001459277"/>
    </source>
</evidence>
<dbReference type="AlphaFoldDB" id="A0AAW2CYJ4"/>
<dbReference type="Pfam" id="PF13456">
    <property type="entry name" value="RVT_3"/>
    <property type="match status" value="1"/>
</dbReference>
<evidence type="ECO:0000259" key="1">
    <source>
        <dbReference type="Pfam" id="PF13456"/>
    </source>
</evidence>
<accession>A0AAW2CYJ4</accession>
<dbReference type="SUPFAM" id="SSF53098">
    <property type="entry name" value="Ribonuclease H-like"/>
    <property type="match status" value="1"/>
</dbReference>
<dbReference type="Proteomes" id="UP001459277">
    <property type="component" value="Unassembled WGS sequence"/>
</dbReference>
<feature type="non-terminal residue" evidence="2">
    <location>
        <position position="1"/>
    </location>
</feature>
<reference evidence="2 3" key="1">
    <citation type="submission" date="2024-01" db="EMBL/GenBank/DDBJ databases">
        <title>A telomere-to-telomere, gap-free genome of sweet tea (Lithocarpus litseifolius).</title>
        <authorList>
            <person name="Zhou J."/>
        </authorList>
    </citation>
    <scope>NUCLEOTIDE SEQUENCE [LARGE SCALE GENOMIC DNA]</scope>
    <source>
        <strain evidence="2">Zhou-2022a</strain>
        <tissue evidence="2">Leaf</tissue>
    </source>
</reference>
<sequence>KATALAAIACNDKGDVLNVWAKLHTTCSPLLAEASAILWAVQLARTENWNYIIFEGDAKACFDPLSSAESAPDWSIRNIVCNILDLSESFSSVSFCWVSRNCNRAAHKAASLCLLSFKPFCFHNHSLPIALADVCKADCCPC</sequence>
<name>A0AAW2CYJ4_9ROSI</name>
<feature type="domain" description="RNase H type-1" evidence="1">
    <location>
        <begin position="3"/>
        <end position="113"/>
    </location>
</feature>
<comment type="caution">
    <text evidence="2">The sequence shown here is derived from an EMBL/GenBank/DDBJ whole genome shotgun (WGS) entry which is preliminary data.</text>
</comment>
<dbReference type="InterPro" id="IPR036397">
    <property type="entry name" value="RNaseH_sf"/>
</dbReference>
<dbReference type="InterPro" id="IPR002156">
    <property type="entry name" value="RNaseH_domain"/>
</dbReference>
<evidence type="ECO:0000313" key="2">
    <source>
        <dbReference type="EMBL" id="KAL0003162.1"/>
    </source>
</evidence>
<dbReference type="Gene3D" id="3.30.420.10">
    <property type="entry name" value="Ribonuclease H-like superfamily/Ribonuclease H"/>
    <property type="match status" value="1"/>
</dbReference>
<organism evidence="2 3">
    <name type="scientific">Lithocarpus litseifolius</name>
    <dbReference type="NCBI Taxonomy" id="425828"/>
    <lineage>
        <taxon>Eukaryota</taxon>
        <taxon>Viridiplantae</taxon>
        <taxon>Streptophyta</taxon>
        <taxon>Embryophyta</taxon>
        <taxon>Tracheophyta</taxon>
        <taxon>Spermatophyta</taxon>
        <taxon>Magnoliopsida</taxon>
        <taxon>eudicotyledons</taxon>
        <taxon>Gunneridae</taxon>
        <taxon>Pentapetalae</taxon>
        <taxon>rosids</taxon>
        <taxon>fabids</taxon>
        <taxon>Fagales</taxon>
        <taxon>Fagaceae</taxon>
        <taxon>Lithocarpus</taxon>
    </lineage>
</organism>
<dbReference type="InterPro" id="IPR044730">
    <property type="entry name" value="RNase_H-like_dom_plant"/>
</dbReference>
<protein>
    <recommendedName>
        <fullName evidence="1">RNase H type-1 domain-containing protein</fullName>
    </recommendedName>
</protein>
<dbReference type="InterPro" id="IPR053151">
    <property type="entry name" value="RNase_H-like"/>
</dbReference>
<dbReference type="PANTHER" id="PTHR47723:SF21">
    <property type="entry name" value="POLYNUCLEOTIDYL TRANSFERASE, RIBONUCLEASE H-LIKE SUPERFAMILY PROTEIN"/>
    <property type="match status" value="1"/>
</dbReference>
<keyword evidence="3" id="KW-1185">Reference proteome</keyword>
<dbReference type="GO" id="GO:0003676">
    <property type="term" value="F:nucleic acid binding"/>
    <property type="evidence" value="ECO:0007669"/>
    <property type="project" value="InterPro"/>
</dbReference>
<proteinExistence type="predicted"/>
<gene>
    <name evidence="2" type="ORF">SO802_016943</name>
</gene>
<dbReference type="EMBL" id="JAZDWU010000005">
    <property type="protein sequence ID" value="KAL0003162.1"/>
    <property type="molecule type" value="Genomic_DNA"/>
</dbReference>
<dbReference type="InterPro" id="IPR012337">
    <property type="entry name" value="RNaseH-like_sf"/>
</dbReference>
<dbReference type="GO" id="GO:0004523">
    <property type="term" value="F:RNA-DNA hybrid ribonuclease activity"/>
    <property type="evidence" value="ECO:0007669"/>
    <property type="project" value="InterPro"/>
</dbReference>
<dbReference type="CDD" id="cd06222">
    <property type="entry name" value="RNase_H_like"/>
    <property type="match status" value="1"/>
</dbReference>
<dbReference type="PANTHER" id="PTHR47723">
    <property type="entry name" value="OS05G0353850 PROTEIN"/>
    <property type="match status" value="1"/>
</dbReference>